<feature type="transmembrane region" description="Helical" evidence="1">
    <location>
        <begin position="7"/>
        <end position="28"/>
    </location>
</feature>
<organism evidence="2">
    <name type="scientific">Satyrvirus sp</name>
    <dbReference type="NCBI Taxonomy" id="2487771"/>
    <lineage>
        <taxon>Viruses</taxon>
        <taxon>Varidnaviria</taxon>
        <taxon>Bamfordvirae</taxon>
        <taxon>Nucleocytoviricota</taxon>
        <taxon>Megaviricetes</taxon>
        <taxon>Imitervirales</taxon>
        <taxon>Mimiviridae</taxon>
        <taxon>Megamimivirinae</taxon>
    </lineage>
</organism>
<keyword evidence="1" id="KW-1133">Transmembrane helix</keyword>
<evidence type="ECO:0000313" key="2">
    <source>
        <dbReference type="EMBL" id="AYV85450.1"/>
    </source>
</evidence>
<keyword evidence="1" id="KW-0812">Transmembrane</keyword>
<dbReference type="EMBL" id="MK072453">
    <property type="protein sequence ID" value="AYV85450.1"/>
    <property type="molecule type" value="Genomic_DNA"/>
</dbReference>
<gene>
    <name evidence="2" type="ORF">Satyrvirus17_10</name>
</gene>
<keyword evidence="1" id="KW-0472">Membrane</keyword>
<accession>A0A3G5AE49</accession>
<proteinExistence type="predicted"/>
<reference evidence="2" key="1">
    <citation type="submission" date="2018-10" db="EMBL/GenBank/DDBJ databases">
        <title>Hidden diversity of soil giant viruses.</title>
        <authorList>
            <person name="Schulz F."/>
            <person name="Alteio L."/>
            <person name="Goudeau D."/>
            <person name="Ryan E.M."/>
            <person name="Malmstrom R.R."/>
            <person name="Blanchard J."/>
            <person name="Woyke T."/>
        </authorList>
    </citation>
    <scope>NUCLEOTIDE SEQUENCE</scope>
    <source>
        <strain evidence="2">SAV1</strain>
    </source>
</reference>
<evidence type="ECO:0000256" key="1">
    <source>
        <dbReference type="SAM" id="Phobius"/>
    </source>
</evidence>
<protein>
    <submittedName>
        <fullName evidence="2">Putative orfan</fullName>
    </submittedName>
</protein>
<name>A0A3G5AE49_9VIRU</name>
<sequence length="184" mass="21821">MKFYYKFFTIVCIIFILCILPSILLYFLGYNRNSDWNKQAVLTNCTIINDTIYSVTKKYLCFCIERSCQTCSRINYDGYINISHSINSQLYFKEFLVASDENYQSLNDSLQENYPPGKIIQCYYEKQNPSDIKLNLDNTKTFLTCSIIFLCAGIIIFFLWIVYEKIKNKCTNYPYLYLYDVIQI</sequence>
<feature type="transmembrane region" description="Helical" evidence="1">
    <location>
        <begin position="141"/>
        <end position="163"/>
    </location>
</feature>